<accession>A0A1K1LIW0</accession>
<feature type="transmembrane region" description="Helical" evidence="8">
    <location>
        <begin position="21"/>
        <end position="41"/>
    </location>
</feature>
<reference evidence="12" key="1">
    <citation type="submission" date="2016-10" db="EMBL/GenBank/DDBJ databases">
        <authorList>
            <person name="Wegmann U."/>
        </authorList>
    </citation>
    <scope>NUCLEOTIDE SEQUENCE [LARGE SCALE GENOMIC DNA]</scope>
</reference>
<dbReference type="Pfam" id="PF06808">
    <property type="entry name" value="DctM"/>
    <property type="match status" value="1"/>
</dbReference>
<keyword evidence="2" id="KW-0813">Transport</keyword>
<dbReference type="InterPro" id="IPR010656">
    <property type="entry name" value="DctM"/>
</dbReference>
<comment type="subcellular location">
    <subcellularLocation>
        <location evidence="1">Cell inner membrane</location>
        <topology evidence="1">Multi-pass membrane protein</topology>
    </subcellularLocation>
</comment>
<feature type="transmembrane region" description="Helical" evidence="8">
    <location>
        <begin position="509"/>
        <end position="539"/>
    </location>
</feature>
<proteinExistence type="predicted"/>
<dbReference type="EMBL" id="LT630450">
    <property type="protein sequence ID" value="SFV73430.1"/>
    <property type="molecule type" value="Genomic_DNA"/>
</dbReference>
<dbReference type="Pfam" id="PF04290">
    <property type="entry name" value="DctQ"/>
    <property type="match status" value="1"/>
</dbReference>
<dbReference type="KEGG" id="dpg:DESPIGER_1593"/>
<dbReference type="PANTHER" id="PTHR33362">
    <property type="entry name" value="SIALIC ACID TRAP TRANSPORTER PERMEASE PROTEIN SIAT-RELATED"/>
    <property type="match status" value="1"/>
</dbReference>
<feature type="transmembrane region" description="Helical" evidence="8">
    <location>
        <begin position="172"/>
        <end position="192"/>
    </location>
</feature>
<organism evidence="11 12">
    <name type="scientific">Desulfovibrio piger</name>
    <dbReference type="NCBI Taxonomy" id="901"/>
    <lineage>
        <taxon>Bacteria</taxon>
        <taxon>Pseudomonadati</taxon>
        <taxon>Thermodesulfobacteriota</taxon>
        <taxon>Desulfovibrionia</taxon>
        <taxon>Desulfovibrionales</taxon>
        <taxon>Desulfovibrionaceae</taxon>
        <taxon>Desulfovibrio</taxon>
    </lineage>
</organism>
<evidence type="ECO:0000259" key="9">
    <source>
        <dbReference type="Pfam" id="PF04290"/>
    </source>
</evidence>
<feature type="transmembrane region" description="Helical" evidence="8">
    <location>
        <begin position="241"/>
        <end position="264"/>
    </location>
</feature>
<feature type="transmembrane region" description="Helical" evidence="8">
    <location>
        <begin position="204"/>
        <end position="229"/>
    </location>
</feature>
<dbReference type="GO" id="GO:0005886">
    <property type="term" value="C:plasma membrane"/>
    <property type="evidence" value="ECO:0007669"/>
    <property type="project" value="UniProtKB-SubCell"/>
</dbReference>
<evidence type="ECO:0000256" key="5">
    <source>
        <dbReference type="ARBA" id="ARBA00022692"/>
    </source>
</evidence>
<keyword evidence="12" id="KW-1185">Reference proteome</keyword>
<evidence type="ECO:0000256" key="7">
    <source>
        <dbReference type="ARBA" id="ARBA00023136"/>
    </source>
</evidence>
<feature type="transmembrane region" description="Helical" evidence="8">
    <location>
        <begin position="365"/>
        <end position="386"/>
    </location>
</feature>
<name>A0A1K1LIW0_9BACT</name>
<feature type="domain" description="TRAP C4-dicarboxylate transport system permease DctM subunit" evidence="10">
    <location>
        <begin position="202"/>
        <end position="611"/>
    </location>
</feature>
<feature type="domain" description="Tripartite ATP-independent periplasmic transporters DctQ component" evidence="9">
    <location>
        <begin position="31"/>
        <end position="167"/>
    </location>
</feature>
<feature type="transmembrane region" description="Helical" evidence="8">
    <location>
        <begin position="436"/>
        <end position="452"/>
    </location>
</feature>
<dbReference type="InterPro" id="IPR004681">
    <property type="entry name" value="TRAP_DctM"/>
</dbReference>
<sequence>MRENVQGKSGLFPWLNENFEKIFMVTGLLAIILFITWQVIYRYIITQFIERAGAAVWTEELSRYIFIWISYLALSAAIRKRSSIRVDILYDRLPERLQNISWIIVESLFLVLTGVIAYFGWGQIERLLTFPQHTTALRIPFLVPYLVLPLGFGLMCLRLLQRIQGQVRVCGPLDSLLGFALAAAIISPWYLADYLEPLPVLFGYFALLCVIGVPIAISLGLATLATIICSQTLPIEYMAQVCFTSIDSFPIMAIPFFIAAGEYMGAGGLSKRLLDLADEIVGGLYGGIGLTAVVTCMFFGAISGSGPATVAAIGALTIPAMIERGYDRFFAAALVAAAGCVGVMIPPSNPFVVYGVSSQVSIGDLFMGGIVPGILTGLVLMLYCYFHARKHGWRGEQKERNWRTLGGAFWEAKWALVVPVIVLGGIYGGIMTPTEAAAVAAFYGLIVGVFLYREMDFKSVCASCVRSCETSSVIIVLMAMATLFGNIMTIEDVPGTIARWMLGITESRIIILLLINVLLLIVGVFMEALAAIVILTPILLPVVTGVGVSPLHFGIIMVVNLAIGFLTPPVGVNLFVASGVAQARIERIAVAVLPMIALLLAVLGIITYCPSVPLLLVR</sequence>
<dbReference type="GO" id="GO:0022857">
    <property type="term" value="F:transmembrane transporter activity"/>
    <property type="evidence" value="ECO:0007669"/>
    <property type="project" value="TreeGrafter"/>
</dbReference>
<dbReference type="OrthoDB" id="5404879at2"/>
<gene>
    <name evidence="11" type="ORF">DESPIGER_1593</name>
</gene>
<feature type="transmembrane region" description="Helical" evidence="8">
    <location>
        <begin position="61"/>
        <end position="78"/>
    </location>
</feature>
<dbReference type="InterPro" id="IPR055348">
    <property type="entry name" value="DctQ"/>
</dbReference>
<evidence type="ECO:0000256" key="8">
    <source>
        <dbReference type="SAM" id="Phobius"/>
    </source>
</evidence>
<feature type="transmembrane region" description="Helical" evidence="8">
    <location>
        <begin position="407"/>
        <end position="430"/>
    </location>
</feature>
<evidence type="ECO:0000313" key="12">
    <source>
        <dbReference type="Proteomes" id="UP000186323"/>
    </source>
</evidence>
<keyword evidence="6 8" id="KW-1133">Transmembrane helix</keyword>
<evidence type="ECO:0000256" key="2">
    <source>
        <dbReference type="ARBA" id="ARBA00022448"/>
    </source>
</evidence>
<dbReference type="RefSeq" id="WP_072335175.1">
    <property type="nucleotide sequence ID" value="NZ_CALUWT010000005.1"/>
</dbReference>
<dbReference type="PANTHER" id="PTHR33362:SF3">
    <property type="entry name" value="SIALIC ACID TRAP TRANSPORTER PERMEASE PROTEIN SIAT"/>
    <property type="match status" value="1"/>
</dbReference>
<feature type="transmembrane region" description="Helical" evidence="8">
    <location>
        <begin position="141"/>
        <end position="160"/>
    </location>
</feature>
<keyword evidence="3" id="KW-1003">Cell membrane</keyword>
<feature type="transmembrane region" description="Helical" evidence="8">
    <location>
        <begin position="551"/>
        <end position="576"/>
    </location>
</feature>
<protein>
    <submittedName>
        <fullName evidence="11">TRAP-type C4-dicarboxylate transport system, large permease component</fullName>
    </submittedName>
</protein>
<evidence type="ECO:0000256" key="6">
    <source>
        <dbReference type="ARBA" id="ARBA00022989"/>
    </source>
</evidence>
<evidence type="ECO:0000256" key="4">
    <source>
        <dbReference type="ARBA" id="ARBA00022519"/>
    </source>
</evidence>
<feature type="transmembrane region" description="Helical" evidence="8">
    <location>
        <begin position="284"/>
        <end position="317"/>
    </location>
</feature>
<dbReference type="AlphaFoldDB" id="A0A1K1LIW0"/>
<keyword evidence="4" id="KW-0997">Cell inner membrane</keyword>
<evidence type="ECO:0000259" key="10">
    <source>
        <dbReference type="Pfam" id="PF06808"/>
    </source>
</evidence>
<feature type="transmembrane region" description="Helical" evidence="8">
    <location>
        <begin position="588"/>
        <end position="608"/>
    </location>
</feature>
<evidence type="ECO:0000256" key="3">
    <source>
        <dbReference type="ARBA" id="ARBA00022475"/>
    </source>
</evidence>
<feature type="transmembrane region" description="Helical" evidence="8">
    <location>
        <begin position="99"/>
        <end position="121"/>
    </location>
</feature>
<keyword evidence="5 8" id="KW-0812">Transmembrane</keyword>
<feature type="transmembrane region" description="Helical" evidence="8">
    <location>
        <begin position="329"/>
        <end position="345"/>
    </location>
</feature>
<dbReference type="Proteomes" id="UP000186323">
    <property type="component" value="Chromosome I"/>
</dbReference>
<keyword evidence="7 8" id="KW-0472">Membrane</keyword>
<evidence type="ECO:0000256" key="1">
    <source>
        <dbReference type="ARBA" id="ARBA00004429"/>
    </source>
</evidence>
<evidence type="ECO:0000313" key="11">
    <source>
        <dbReference type="EMBL" id="SFV73430.1"/>
    </source>
</evidence>
<dbReference type="NCBIfam" id="TIGR00786">
    <property type="entry name" value="dctM"/>
    <property type="match status" value="1"/>
</dbReference>